<reference evidence="2 3" key="1">
    <citation type="submission" date="2019-08" db="EMBL/GenBank/DDBJ databases">
        <title>Bioinformatics analysis of the strain L3 and L5.</title>
        <authorList>
            <person name="Li X."/>
        </authorList>
    </citation>
    <scope>NUCLEOTIDE SEQUENCE [LARGE SCALE GENOMIC DNA]</scope>
    <source>
        <strain evidence="2 3">L3</strain>
    </source>
</reference>
<name>A0A640W9T9_9GAMM</name>
<protein>
    <submittedName>
        <fullName evidence="2">Prepilin-type N-terminal cleavage/methylation domain-containing protein</fullName>
    </submittedName>
</protein>
<dbReference type="SUPFAM" id="SSF54523">
    <property type="entry name" value="Pili subunits"/>
    <property type="match status" value="1"/>
</dbReference>
<sequence length="306" mass="34478">MRRAKERAHWQTGVTLIELMIAMAIGLIMILALSRVYLSSAESARDAEAHSTLTDKMRLLQERFNYEFRRADFWGRVPADAERLGNLTLGSDCGGEFAFGRDATVSEDYQPLGVWASTIQPVGCNINDAVANQSYVVLRYAGDPCASDECDSPSLSSFYPSISFFIGTPPPLPERASANDHWQYEGSLYYLRRDSTLWRLRMSGSRLVNQEVLRGVEALAYRWHEATASGDGVWLVTSNLDPEQMQQIDGVEIEMVVSAETRATYHDARSYQLSDGRVVETKPGFLYRHFSFVVPLEMHRLENDNA</sequence>
<feature type="transmembrane region" description="Helical" evidence="1">
    <location>
        <begin position="12"/>
        <end position="33"/>
    </location>
</feature>
<accession>A0A640W9T9</accession>
<dbReference type="Pfam" id="PF07963">
    <property type="entry name" value="N_methyl"/>
    <property type="match status" value="1"/>
</dbReference>
<keyword evidence="1" id="KW-0472">Membrane</keyword>
<keyword evidence="3" id="KW-1185">Reference proteome</keyword>
<dbReference type="Proteomes" id="UP000466024">
    <property type="component" value="Unassembled WGS sequence"/>
</dbReference>
<dbReference type="EMBL" id="VTPX01000010">
    <property type="protein sequence ID" value="KAA0016705.1"/>
    <property type="molecule type" value="Genomic_DNA"/>
</dbReference>
<dbReference type="InterPro" id="IPR045584">
    <property type="entry name" value="Pilin-like"/>
</dbReference>
<proteinExistence type="predicted"/>
<keyword evidence="1" id="KW-1133">Transmembrane helix</keyword>
<evidence type="ECO:0000313" key="2">
    <source>
        <dbReference type="EMBL" id="KAA0016705.1"/>
    </source>
</evidence>
<evidence type="ECO:0000313" key="3">
    <source>
        <dbReference type="Proteomes" id="UP000466024"/>
    </source>
</evidence>
<organism evidence="2 3">
    <name type="scientific">Salinicola corii</name>
    <dbReference type="NCBI Taxonomy" id="2606937"/>
    <lineage>
        <taxon>Bacteria</taxon>
        <taxon>Pseudomonadati</taxon>
        <taxon>Pseudomonadota</taxon>
        <taxon>Gammaproteobacteria</taxon>
        <taxon>Oceanospirillales</taxon>
        <taxon>Halomonadaceae</taxon>
        <taxon>Salinicola</taxon>
    </lineage>
</organism>
<dbReference type="RefSeq" id="WP_149436503.1">
    <property type="nucleotide sequence ID" value="NZ_VTPX01000010.1"/>
</dbReference>
<dbReference type="InterPro" id="IPR012902">
    <property type="entry name" value="N_methyl_site"/>
</dbReference>
<dbReference type="PROSITE" id="PS00409">
    <property type="entry name" value="PROKAR_NTER_METHYL"/>
    <property type="match status" value="1"/>
</dbReference>
<gene>
    <name evidence="2" type="ORF">F0A16_16670</name>
</gene>
<comment type="caution">
    <text evidence="2">The sequence shown here is derived from an EMBL/GenBank/DDBJ whole genome shotgun (WGS) entry which is preliminary data.</text>
</comment>
<evidence type="ECO:0000256" key="1">
    <source>
        <dbReference type="SAM" id="Phobius"/>
    </source>
</evidence>
<keyword evidence="1" id="KW-0812">Transmembrane</keyword>
<dbReference type="NCBIfam" id="TIGR02532">
    <property type="entry name" value="IV_pilin_GFxxxE"/>
    <property type="match status" value="1"/>
</dbReference>
<dbReference type="AlphaFoldDB" id="A0A640W9T9"/>